<dbReference type="GO" id="GO:0070840">
    <property type="term" value="F:dynein complex binding"/>
    <property type="evidence" value="ECO:0007669"/>
    <property type="project" value="InterPro"/>
</dbReference>
<protein>
    <recommendedName>
        <fullName evidence="4">Dynein axonemal assembly factor 8</fullName>
    </recommendedName>
    <alternativeName>
        <fullName evidence="5">Dynein axonemal-associated protein 1</fullName>
    </alternativeName>
</protein>
<dbReference type="Proteomes" id="UP000248480">
    <property type="component" value="Unplaced"/>
</dbReference>
<feature type="region of interest" description="Disordered" evidence="6">
    <location>
        <begin position="382"/>
        <end position="433"/>
    </location>
</feature>
<evidence type="ECO:0000256" key="4">
    <source>
        <dbReference type="ARBA" id="ARBA00024428"/>
    </source>
</evidence>
<feature type="compositionally biased region" description="Pro residues" evidence="6">
    <location>
        <begin position="248"/>
        <end position="258"/>
    </location>
</feature>
<sequence length="521" mass="55100">MASRDAPPTPGSPWGPQMGPWDAILEALKKQIPSLDSDSSSSDCEEEELFIFLRDQTALIPDLSEELAEDPADDGAFGHWEAAADKSPCEPALVSVEFPPELGSEQKTRTRDWASQEGRDIRGPFQGRGETSSLAGIPEESPRGQEGALEGVSFSTKEPQSPPGGPQGEAPTSTRAEGALATEGPRMPSPPRQGSASVDLRALRRERRKMIERDMLHKVTPGAWDSACGDHTQAKETPQEAAGAAPRPQTPPGGPQGGPPVLSLQQLEEWDLDYILQSLTGREEDWGDGGPGATWRAVDHCQGRGHTAPATQDQLMGRLARLCAAQSRPLSSARKVAADRSHDAEERQASHRCTSTRPGFQAKLGQGVRLKGLAEPPTVFIDLRQAGPPGCLSPASSSHSSSDSEEDAAAREQQGLAEGALHSPQQFRDCTGKSQLLQQLRAFRRGAAAPKLRAGEGPSGQKAQAPEDTAGLGTRRKQHVKLWAQGQGAPATLPGGSPRALGGPLGPATAKDALLPPLGQP</sequence>
<feature type="compositionally biased region" description="Basic and acidic residues" evidence="6">
    <location>
        <begin position="104"/>
        <end position="122"/>
    </location>
</feature>
<dbReference type="CTD" id="146562"/>
<reference evidence="8" key="1">
    <citation type="submission" date="2025-08" db="UniProtKB">
        <authorList>
            <consortium name="RefSeq"/>
        </authorList>
    </citation>
    <scope>IDENTIFICATION</scope>
</reference>
<keyword evidence="1" id="KW-0963">Cytoplasm</keyword>
<organism evidence="7 8">
    <name type="scientific">Trichechus manatus latirostris</name>
    <name type="common">Florida manatee</name>
    <dbReference type="NCBI Taxonomy" id="127582"/>
    <lineage>
        <taxon>Eukaryota</taxon>
        <taxon>Metazoa</taxon>
        <taxon>Chordata</taxon>
        <taxon>Craniata</taxon>
        <taxon>Vertebrata</taxon>
        <taxon>Euteleostomi</taxon>
        <taxon>Mammalia</taxon>
        <taxon>Eutheria</taxon>
        <taxon>Afrotheria</taxon>
        <taxon>Sirenia</taxon>
        <taxon>Trichechidae</taxon>
        <taxon>Trichechus</taxon>
    </lineage>
</organism>
<feature type="compositionally biased region" description="Basic and acidic residues" evidence="6">
    <location>
        <begin position="336"/>
        <end position="349"/>
    </location>
</feature>
<evidence type="ECO:0000256" key="3">
    <source>
        <dbReference type="ARBA" id="ARBA00024190"/>
    </source>
</evidence>
<evidence type="ECO:0000256" key="1">
    <source>
        <dbReference type="ARBA" id="ARBA00022490"/>
    </source>
</evidence>
<evidence type="ECO:0000256" key="6">
    <source>
        <dbReference type="SAM" id="MobiDB-lite"/>
    </source>
</evidence>
<feature type="region of interest" description="Disordered" evidence="6">
    <location>
        <begin position="1"/>
        <end position="20"/>
    </location>
</feature>
<dbReference type="Pfam" id="PF15773">
    <property type="entry name" value="DAAP1"/>
    <property type="match status" value="1"/>
</dbReference>
<dbReference type="PANTHER" id="PTHR35977">
    <property type="entry name" value="CHROMOSOME 16 OPEN READING FRAME 71"/>
    <property type="match status" value="1"/>
</dbReference>
<feature type="region of interest" description="Disordered" evidence="6">
    <location>
        <begin position="96"/>
        <end position="262"/>
    </location>
</feature>
<dbReference type="FunCoup" id="A0A2Y9DF78">
    <property type="interactions" value="41"/>
</dbReference>
<dbReference type="AlphaFoldDB" id="A0A2Y9DF78"/>
<dbReference type="InParanoid" id="A0A2Y9DF78"/>
<keyword evidence="7" id="KW-1185">Reference proteome</keyword>
<feature type="region of interest" description="Disordered" evidence="6">
    <location>
        <begin position="447"/>
        <end position="521"/>
    </location>
</feature>
<dbReference type="RefSeq" id="XP_004373482.1">
    <property type="nucleotide sequence ID" value="XM_004373425.2"/>
</dbReference>
<evidence type="ECO:0000313" key="7">
    <source>
        <dbReference type="Proteomes" id="UP000248480"/>
    </source>
</evidence>
<evidence type="ECO:0000256" key="5">
    <source>
        <dbReference type="ARBA" id="ARBA00030565"/>
    </source>
</evidence>
<proteinExistence type="predicted"/>
<feature type="region of interest" description="Disordered" evidence="6">
    <location>
        <begin position="283"/>
        <end position="312"/>
    </location>
</feature>
<name>A0A2Y9DF78_TRIMA</name>
<dbReference type="InterPro" id="IPR031531">
    <property type="entry name" value="DNAAF8"/>
</dbReference>
<dbReference type="GeneID" id="101357871"/>
<gene>
    <name evidence="8" type="primary">DNAAF8</name>
</gene>
<evidence type="ECO:0000313" key="8">
    <source>
        <dbReference type="RefSeq" id="XP_004373482.1"/>
    </source>
</evidence>
<dbReference type="KEGG" id="tmu:101357871"/>
<dbReference type="PANTHER" id="PTHR35977:SF1">
    <property type="entry name" value="DYNEIN AXONEMAL ASSEMBLY FACTOR 8"/>
    <property type="match status" value="1"/>
</dbReference>
<accession>A0A2Y9DF78</accession>
<dbReference type="STRING" id="127582.A0A2Y9DF78"/>
<dbReference type="OrthoDB" id="2162449at2759"/>
<dbReference type="GO" id="GO:0120293">
    <property type="term" value="C:dynein axonemal particle"/>
    <property type="evidence" value="ECO:0007669"/>
    <property type="project" value="UniProtKB-SubCell"/>
</dbReference>
<feature type="compositionally biased region" description="Polar residues" evidence="6">
    <location>
        <begin position="423"/>
        <end position="433"/>
    </location>
</feature>
<evidence type="ECO:0000256" key="2">
    <source>
        <dbReference type="ARBA" id="ARBA00024177"/>
    </source>
</evidence>
<feature type="region of interest" description="Disordered" evidence="6">
    <location>
        <begin position="330"/>
        <end position="360"/>
    </location>
</feature>
<comment type="function">
    <text evidence="2">In cyliated cells, dynein axonemal particle-specific protein required for deployment of ODA to the axoneme. Interacts with outer dynein arm (ODA) subunits.</text>
</comment>
<comment type="subcellular location">
    <subcellularLocation>
        <location evidence="3">Dynein axonemal particle</location>
    </subcellularLocation>
</comment>